<protein>
    <submittedName>
        <fullName evidence="1">Uncharacterized protein</fullName>
    </submittedName>
</protein>
<dbReference type="Proteomes" id="UP001595075">
    <property type="component" value="Unassembled WGS sequence"/>
</dbReference>
<evidence type="ECO:0000313" key="1">
    <source>
        <dbReference type="EMBL" id="KAL2061069.1"/>
    </source>
</evidence>
<sequence length="70" mass="7847">MCHQVIQVFNCGHKSSPNVVRCKKVTSDCVFPEPRMEDVKALCQPCGRAAARREAKKAQAAKALNQGYWR</sequence>
<name>A0ABR4BVI1_9HELO</name>
<dbReference type="EMBL" id="JAZHXI010000020">
    <property type="protein sequence ID" value="KAL2061069.1"/>
    <property type="molecule type" value="Genomic_DNA"/>
</dbReference>
<gene>
    <name evidence="1" type="ORF">VTL71DRAFT_9121</name>
</gene>
<proteinExistence type="predicted"/>
<evidence type="ECO:0000313" key="2">
    <source>
        <dbReference type="Proteomes" id="UP001595075"/>
    </source>
</evidence>
<comment type="caution">
    <text evidence="1">The sequence shown here is derived from an EMBL/GenBank/DDBJ whole genome shotgun (WGS) entry which is preliminary data.</text>
</comment>
<keyword evidence="2" id="KW-1185">Reference proteome</keyword>
<reference evidence="1 2" key="1">
    <citation type="journal article" date="2024" name="Commun. Biol.">
        <title>Comparative genomic analysis of thermophilic fungi reveals convergent evolutionary adaptations and gene losses.</title>
        <authorList>
            <person name="Steindorff A.S."/>
            <person name="Aguilar-Pontes M.V."/>
            <person name="Robinson A.J."/>
            <person name="Andreopoulos B."/>
            <person name="LaButti K."/>
            <person name="Kuo A."/>
            <person name="Mondo S."/>
            <person name="Riley R."/>
            <person name="Otillar R."/>
            <person name="Haridas S."/>
            <person name="Lipzen A."/>
            <person name="Grimwood J."/>
            <person name="Schmutz J."/>
            <person name="Clum A."/>
            <person name="Reid I.D."/>
            <person name="Moisan M.C."/>
            <person name="Butler G."/>
            <person name="Nguyen T.T.M."/>
            <person name="Dewar K."/>
            <person name="Conant G."/>
            <person name="Drula E."/>
            <person name="Henrissat B."/>
            <person name="Hansel C."/>
            <person name="Singer S."/>
            <person name="Hutchinson M.I."/>
            <person name="de Vries R.P."/>
            <person name="Natvig D.O."/>
            <person name="Powell A.J."/>
            <person name="Tsang A."/>
            <person name="Grigoriev I.V."/>
        </authorList>
    </citation>
    <scope>NUCLEOTIDE SEQUENCE [LARGE SCALE GENOMIC DNA]</scope>
    <source>
        <strain evidence="1 2">CBS 494.80</strain>
    </source>
</reference>
<accession>A0ABR4BVI1</accession>
<organism evidence="1 2">
    <name type="scientific">Oculimacula yallundae</name>
    <dbReference type="NCBI Taxonomy" id="86028"/>
    <lineage>
        <taxon>Eukaryota</taxon>
        <taxon>Fungi</taxon>
        <taxon>Dikarya</taxon>
        <taxon>Ascomycota</taxon>
        <taxon>Pezizomycotina</taxon>
        <taxon>Leotiomycetes</taxon>
        <taxon>Helotiales</taxon>
        <taxon>Ploettnerulaceae</taxon>
        <taxon>Oculimacula</taxon>
    </lineage>
</organism>